<dbReference type="PATRIC" id="fig|1604020.3.peg.1799"/>
<dbReference type="CDD" id="cd07344">
    <property type="entry name" value="M48_yhfN_like"/>
    <property type="match status" value="1"/>
</dbReference>
<dbReference type="PANTHER" id="PTHR30399:SF1">
    <property type="entry name" value="UTP PYROPHOSPHATASE"/>
    <property type="match status" value="1"/>
</dbReference>
<sequence>MTGEHGHLRYGEQVIPYQVVRRPRKTMEIAVEPDASVVIAAPVEASPEAVAAKLHQRAAWVVKQQRYFAQFLPRTPQRRFVAGETHRYLGRYYRLKIVPHHQDCVKLLRGFILVQARQPHQPGIAKDLMEAWYGRCAHVKFAQRIAACRQRFPEPDAFRPRGLTIRQSWRWWGSMSPGGRLFLNRRLIEAPVVAIDYVITHELCHMAEPHHGAAFFKLLERVMPDREQRKQRLEQFMA</sequence>
<feature type="domain" description="YgjP-like metallopeptidase" evidence="1">
    <location>
        <begin position="25"/>
        <end position="235"/>
    </location>
</feature>
<evidence type="ECO:0000313" key="3">
    <source>
        <dbReference type="Proteomes" id="UP000035067"/>
    </source>
</evidence>
<reference evidence="2 3" key="1">
    <citation type="submission" date="2015-01" db="EMBL/GenBank/DDBJ databases">
        <title>Lifestyle Evolution in Cyanobacterial Symbionts of Sponges.</title>
        <authorList>
            <person name="Burgsdorf I."/>
            <person name="Slaby B.M."/>
            <person name="Handley K.M."/>
            <person name="Haber M."/>
            <person name="Blom J."/>
            <person name="Marshall C.W."/>
            <person name="Gilbert J.A."/>
            <person name="Hentschel U."/>
            <person name="Steindler L."/>
        </authorList>
    </citation>
    <scope>NUCLEOTIDE SEQUENCE [LARGE SCALE GENOMIC DNA]</scope>
    <source>
        <strain evidence="2">SP3</strain>
    </source>
</reference>
<dbReference type="EMBL" id="JXQG01000006">
    <property type="protein sequence ID" value="KKZ13027.1"/>
    <property type="molecule type" value="Genomic_DNA"/>
</dbReference>
<dbReference type="Pfam" id="PF01863">
    <property type="entry name" value="YgjP-like"/>
    <property type="match status" value="1"/>
</dbReference>
<dbReference type="InterPro" id="IPR002725">
    <property type="entry name" value="YgjP-like_metallopeptidase"/>
</dbReference>
<accession>A0A0G2HMG6</accession>
<gene>
    <name evidence="2" type="ORF">TE42_01835</name>
</gene>
<evidence type="ECO:0000313" key="2">
    <source>
        <dbReference type="EMBL" id="KKZ13027.1"/>
    </source>
</evidence>
<evidence type="ECO:0000259" key="1">
    <source>
        <dbReference type="Pfam" id="PF01863"/>
    </source>
</evidence>
<dbReference type="Proteomes" id="UP000035067">
    <property type="component" value="Unassembled WGS sequence"/>
</dbReference>
<organism evidence="2 3">
    <name type="scientific">Candidatus Synechococcus spongiarum SP3</name>
    <dbReference type="NCBI Taxonomy" id="1604020"/>
    <lineage>
        <taxon>Bacteria</taxon>
        <taxon>Bacillati</taxon>
        <taxon>Cyanobacteriota</taxon>
        <taxon>Cyanophyceae</taxon>
        <taxon>Synechococcales</taxon>
        <taxon>Synechococcaceae</taxon>
        <taxon>Synechococcus</taxon>
    </lineage>
</organism>
<comment type="caution">
    <text evidence="2">The sequence shown here is derived from an EMBL/GenBank/DDBJ whole genome shotgun (WGS) entry which is preliminary data.</text>
</comment>
<name>A0A0G2HMG6_9SYNE</name>
<protein>
    <recommendedName>
        <fullName evidence="1">YgjP-like metallopeptidase domain-containing protein</fullName>
    </recommendedName>
</protein>
<dbReference type="Gene3D" id="3.30.2010.10">
    <property type="entry name" value="Metalloproteases ('zincins'), catalytic domain"/>
    <property type="match status" value="1"/>
</dbReference>
<dbReference type="PANTHER" id="PTHR30399">
    <property type="entry name" value="UNCHARACTERIZED PROTEIN YGJP"/>
    <property type="match status" value="1"/>
</dbReference>
<proteinExistence type="predicted"/>
<dbReference type="InterPro" id="IPR053136">
    <property type="entry name" value="UTP_pyrophosphatase-like"/>
</dbReference>
<dbReference type="AlphaFoldDB" id="A0A0G2HMG6"/>